<dbReference type="PANTHER" id="PTHR35368:SF1">
    <property type="entry name" value="HYDROPEROXIDE REDUCTASE"/>
    <property type="match status" value="1"/>
</dbReference>
<dbReference type="Pfam" id="PF02566">
    <property type="entry name" value="OsmC"/>
    <property type="match status" value="1"/>
</dbReference>
<dbReference type="PANTHER" id="PTHR35368">
    <property type="entry name" value="HYDROPEROXIDE REDUCTASE"/>
    <property type="match status" value="1"/>
</dbReference>
<sequence>MSWMAEGWATAYTRSHAFTVGGQASFREADAHPDAVEYLLGALGGDLISGFASHAARRGVEVDAMEASISGRLDNPLVFLGVVGESGHPGFETISCTLYVSADADEETLKEIWQTTLERSPLVNTLDRCVGLTLNLHAVV</sequence>
<proteinExistence type="predicted"/>
<reference evidence="1" key="1">
    <citation type="submission" date="2020-02" db="EMBL/GenBank/DDBJ databases">
        <authorList>
            <person name="Meier V. D."/>
        </authorList>
    </citation>
    <scope>NUCLEOTIDE SEQUENCE</scope>
    <source>
        <strain evidence="1">AVDCRST_MAG82</strain>
    </source>
</reference>
<dbReference type="EMBL" id="CADCVA010000251">
    <property type="protein sequence ID" value="CAA9425901.1"/>
    <property type="molecule type" value="Genomic_DNA"/>
</dbReference>
<dbReference type="AlphaFoldDB" id="A0A6J4PUL5"/>
<name>A0A6J4PUL5_9ACTN</name>
<organism evidence="1">
    <name type="scientific">uncultured Rubrobacteraceae bacterium</name>
    <dbReference type="NCBI Taxonomy" id="349277"/>
    <lineage>
        <taxon>Bacteria</taxon>
        <taxon>Bacillati</taxon>
        <taxon>Actinomycetota</taxon>
        <taxon>Rubrobacteria</taxon>
        <taxon>Rubrobacterales</taxon>
        <taxon>Rubrobacteraceae</taxon>
        <taxon>environmental samples</taxon>
    </lineage>
</organism>
<accession>A0A6J4PUL5</accession>
<protein>
    <recommendedName>
        <fullName evidence="2">OsmC family protein</fullName>
    </recommendedName>
</protein>
<dbReference type="InterPro" id="IPR036102">
    <property type="entry name" value="OsmC/Ohrsf"/>
</dbReference>
<evidence type="ECO:0008006" key="2">
    <source>
        <dbReference type="Google" id="ProtNLM"/>
    </source>
</evidence>
<dbReference type="InterPro" id="IPR052924">
    <property type="entry name" value="OsmC/Ohr_hydroprdx_reductase"/>
</dbReference>
<evidence type="ECO:0000313" key="1">
    <source>
        <dbReference type="EMBL" id="CAA9425901.1"/>
    </source>
</evidence>
<dbReference type="Gene3D" id="3.30.300.20">
    <property type="match status" value="1"/>
</dbReference>
<dbReference type="InterPro" id="IPR003718">
    <property type="entry name" value="OsmC/Ohr_fam"/>
</dbReference>
<gene>
    <name evidence="1" type="ORF">AVDCRST_MAG82-1753</name>
</gene>
<dbReference type="SUPFAM" id="SSF82784">
    <property type="entry name" value="OsmC-like"/>
    <property type="match status" value="1"/>
</dbReference>
<dbReference type="InterPro" id="IPR015946">
    <property type="entry name" value="KH_dom-like_a/b"/>
</dbReference>